<dbReference type="Proteomes" id="UP000050421">
    <property type="component" value="Unassembled WGS sequence"/>
</dbReference>
<dbReference type="SUPFAM" id="SSF103190">
    <property type="entry name" value="Sensory domain-like"/>
    <property type="match status" value="1"/>
</dbReference>
<gene>
    <name evidence="1" type="ORF">HLUCCX10_17765</name>
</gene>
<dbReference type="OrthoDB" id="9770795at2"/>
<dbReference type="Gene3D" id="3.30.450.20">
    <property type="entry name" value="PAS domain"/>
    <property type="match status" value="1"/>
</dbReference>
<protein>
    <submittedName>
        <fullName evidence="1">Lipoprotein with cache domain</fullName>
    </submittedName>
</protein>
<reference evidence="1 2" key="1">
    <citation type="submission" date="2015-09" db="EMBL/GenBank/DDBJ databases">
        <title>Identification and resolution of microdiversity through metagenomic sequencing of parallel consortia.</title>
        <authorList>
            <person name="Nelson W.C."/>
            <person name="Romine M.F."/>
            <person name="Lindemann S.R."/>
        </authorList>
    </citation>
    <scope>NUCLEOTIDE SEQUENCE [LARGE SCALE GENOMIC DNA]</scope>
    <source>
        <strain evidence="1">HL-49</strain>
    </source>
</reference>
<sequence>MSGNRLRSLILLGLLGLLSKCNKSLEDRKIQDQVLLAEMIKTLEFQGDSLTREITSLAEFLDSLVDQKAEILAQDLPDPYRMVGNFSSLPTLEDSTKSTVVILSTTEDYEAAIDEIKFTNFLDSAFYHLVNKYDIIAQVYLNTSNQYSRVYPAYDAKNIMDPNIDVKKFNFFYEADLEHNPLKGPVRIPDPYVDPAGKGWILSLIHPVYDDERLFGVLGIDITVDEIIQNFIDDYEGSFLILNKNGDIVAGSSSAIESLSMPPLKNHVYRETIQSDYFRISDFNLFNSKSREVRKMAKSFILEGNDHFLFEEEAYLEDAVCFSFEVIDWYMIKINPRVQ</sequence>
<dbReference type="AlphaFoldDB" id="A0A0N8KCR9"/>
<dbReference type="eggNOG" id="COG2205">
    <property type="taxonomic scope" value="Bacteria"/>
</dbReference>
<keyword evidence="1" id="KW-0449">Lipoprotein</keyword>
<accession>A0A0N8KCR9</accession>
<evidence type="ECO:0000313" key="2">
    <source>
        <dbReference type="Proteomes" id="UP000050421"/>
    </source>
</evidence>
<comment type="caution">
    <text evidence="1">The sequence shown here is derived from an EMBL/GenBank/DDBJ whole genome shotgun (WGS) entry which is preliminary data.</text>
</comment>
<dbReference type="InterPro" id="IPR029151">
    <property type="entry name" value="Sensor-like_sf"/>
</dbReference>
<proteinExistence type="predicted"/>
<organism evidence="1 2">
    <name type="scientific">Algoriphagus marincola HL-49</name>
    <dbReference type="NCBI Taxonomy" id="1305737"/>
    <lineage>
        <taxon>Bacteria</taxon>
        <taxon>Pseudomonadati</taxon>
        <taxon>Bacteroidota</taxon>
        <taxon>Cytophagia</taxon>
        <taxon>Cytophagales</taxon>
        <taxon>Cyclobacteriaceae</taxon>
        <taxon>Algoriphagus</taxon>
    </lineage>
</organism>
<dbReference type="PATRIC" id="fig|1305737.6.peg.860"/>
<dbReference type="STRING" id="1305737.GCA_000526355_01321"/>
<evidence type="ECO:0000313" key="1">
    <source>
        <dbReference type="EMBL" id="KPQ06506.1"/>
    </source>
</evidence>
<name>A0A0N8KCR9_9BACT</name>
<dbReference type="EMBL" id="LJXT01000180">
    <property type="protein sequence ID" value="KPQ06506.1"/>
    <property type="molecule type" value="Genomic_DNA"/>
</dbReference>